<keyword evidence="3" id="KW-0479">Metal-binding</keyword>
<evidence type="ECO:0000256" key="3">
    <source>
        <dbReference type="ARBA" id="ARBA00022723"/>
    </source>
</evidence>
<dbReference type="InterPro" id="IPR004843">
    <property type="entry name" value="Calcineurin-like_PHP"/>
</dbReference>
<evidence type="ECO:0000313" key="7">
    <source>
        <dbReference type="EMBL" id="MYG38438.1"/>
    </source>
</evidence>
<dbReference type="GO" id="GO:0046872">
    <property type="term" value="F:metal ion binding"/>
    <property type="evidence" value="ECO:0007669"/>
    <property type="project" value="UniProtKB-KW"/>
</dbReference>
<evidence type="ECO:0000259" key="6">
    <source>
        <dbReference type="Pfam" id="PF00149"/>
    </source>
</evidence>
<reference evidence="7" key="1">
    <citation type="submission" date="2019-09" db="EMBL/GenBank/DDBJ databases">
        <title>Characterisation of the sponge microbiome using genome-centric metagenomics.</title>
        <authorList>
            <person name="Engelberts J.P."/>
            <person name="Robbins S.J."/>
            <person name="De Goeij J.M."/>
            <person name="Aranda M."/>
            <person name="Bell S.C."/>
            <person name="Webster N.S."/>
        </authorList>
    </citation>
    <scope>NUCLEOTIDE SEQUENCE</scope>
    <source>
        <strain evidence="7">SB0676_bin_10</strain>
    </source>
</reference>
<evidence type="ECO:0000256" key="1">
    <source>
        <dbReference type="ARBA" id="ARBA00022475"/>
    </source>
</evidence>
<dbReference type="CDD" id="cd07398">
    <property type="entry name" value="MPP_YbbF-LpxH"/>
    <property type="match status" value="1"/>
</dbReference>
<dbReference type="InterPro" id="IPR043461">
    <property type="entry name" value="LpxH-like"/>
</dbReference>
<organism evidence="7">
    <name type="scientific">Synechococcus sp. SB0676_bin_10</name>
    <dbReference type="NCBI Taxonomy" id="2604869"/>
    <lineage>
        <taxon>Bacteria</taxon>
        <taxon>Bacillati</taxon>
        <taxon>Cyanobacteriota</taxon>
        <taxon>Cyanophyceae</taxon>
        <taxon>Synechococcales</taxon>
        <taxon>Synechococcaceae</taxon>
        <taxon>Synechococcus</taxon>
    </lineage>
</organism>
<name>A0A6B1F7U4_9SYNE</name>
<dbReference type="GO" id="GO:0009245">
    <property type="term" value="P:lipid A biosynthetic process"/>
    <property type="evidence" value="ECO:0007669"/>
    <property type="project" value="TreeGrafter"/>
</dbReference>
<accession>A0A6B1F7U4</accession>
<dbReference type="InterPro" id="IPR029052">
    <property type="entry name" value="Metallo-depent_PP-like"/>
</dbReference>
<dbReference type="GO" id="GO:0016020">
    <property type="term" value="C:membrane"/>
    <property type="evidence" value="ECO:0007669"/>
    <property type="project" value="GOC"/>
</dbReference>
<keyword evidence="5" id="KW-0464">Manganese</keyword>
<keyword evidence="4" id="KW-0472">Membrane</keyword>
<dbReference type="Pfam" id="PF00149">
    <property type="entry name" value="Metallophos"/>
    <property type="match status" value="1"/>
</dbReference>
<dbReference type="AlphaFoldDB" id="A0A6B1F7U4"/>
<dbReference type="EMBL" id="VYDO01000181">
    <property type="protein sequence ID" value="MYG38438.1"/>
    <property type="molecule type" value="Genomic_DNA"/>
</dbReference>
<dbReference type="PANTHER" id="PTHR34990">
    <property type="entry name" value="UDP-2,3-DIACYLGLUCOSAMINE HYDROLASE-RELATED"/>
    <property type="match status" value="1"/>
</dbReference>
<feature type="domain" description="Calcineurin-like phosphoesterase" evidence="6">
    <location>
        <begin position="8"/>
        <end position="205"/>
    </location>
</feature>
<dbReference type="GO" id="GO:0008758">
    <property type="term" value="F:UDP-2,3-diacylglucosamine hydrolase activity"/>
    <property type="evidence" value="ECO:0007669"/>
    <property type="project" value="TreeGrafter"/>
</dbReference>
<dbReference type="PANTHER" id="PTHR34990:SF2">
    <property type="entry name" value="BLL8164 PROTEIN"/>
    <property type="match status" value="1"/>
</dbReference>
<evidence type="ECO:0000256" key="4">
    <source>
        <dbReference type="ARBA" id="ARBA00023136"/>
    </source>
</evidence>
<dbReference type="Gene3D" id="3.60.21.10">
    <property type="match status" value="1"/>
</dbReference>
<evidence type="ECO:0000256" key="5">
    <source>
        <dbReference type="ARBA" id="ARBA00023211"/>
    </source>
</evidence>
<sequence>MASPAPHRALFLSDVHLGTGRTEARHLLRQLQAHPSERLVLVGDILDCTAWRRRGAVFSPGEVDLLLWLVAAVAERQVIWVLGNHEHPLQKAMGSDVMRTIKENTPRFQIGHRYIHQTRDGKRLAVIHGDCLGHGSGRWQRLDYWGYQTLVTLERWSRRLGLPSPTLAVQQGGRGQQVIAAFHRDAAAWAQRHGFDGVICGHIHSACVENHGPVRVLNTGCWTHAPGTFLVETAAGHWQLWDGHGRRLAQPGAEN</sequence>
<comment type="caution">
    <text evidence="7">The sequence shown here is derived from an EMBL/GenBank/DDBJ whole genome shotgun (WGS) entry which is preliminary data.</text>
</comment>
<keyword evidence="1" id="KW-1003">Cell membrane</keyword>
<evidence type="ECO:0000256" key="2">
    <source>
        <dbReference type="ARBA" id="ARBA00022519"/>
    </source>
</evidence>
<keyword evidence="2" id="KW-0997">Cell inner membrane</keyword>
<proteinExistence type="predicted"/>
<dbReference type="SUPFAM" id="SSF56300">
    <property type="entry name" value="Metallo-dependent phosphatases"/>
    <property type="match status" value="1"/>
</dbReference>
<protein>
    <submittedName>
        <fullName evidence="7">UDP-2,3-diacylglucosamine diphosphatase</fullName>
    </submittedName>
</protein>
<gene>
    <name evidence="7" type="ORF">F4162_05510</name>
</gene>